<sequence>MQPNLHGCVLPEKRAGTYEICEGLNSEIISPFVWPSRSWRIWSDTAQDERWGWQITVTGSVGWRLGGSGNWKLGPKPSTACHAPGFIQRRFKGP</sequence>
<gene>
    <name evidence="1" type="ORF">PLEPLA_LOCUS47746</name>
</gene>
<keyword evidence="2" id="KW-1185">Reference proteome</keyword>
<organism evidence="1 2">
    <name type="scientific">Pleuronectes platessa</name>
    <name type="common">European plaice</name>
    <dbReference type="NCBI Taxonomy" id="8262"/>
    <lineage>
        <taxon>Eukaryota</taxon>
        <taxon>Metazoa</taxon>
        <taxon>Chordata</taxon>
        <taxon>Craniata</taxon>
        <taxon>Vertebrata</taxon>
        <taxon>Euteleostomi</taxon>
        <taxon>Actinopterygii</taxon>
        <taxon>Neopterygii</taxon>
        <taxon>Teleostei</taxon>
        <taxon>Neoteleostei</taxon>
        <taxon>Acanthomorphata</taxon>
        <taxon>Carangaria</taxon>
        <taxon>Pleuronectiformes</taxon>
        <taxon>Pleuronectoidei</taxon>
        <taxon>Pleuronectidae</taxon>
        <taxon>Pleuronectes</taxon>
    </lineage>
</organism>
<proteinExistence type="predicted"/>
<name>A0A9N7W1G7_PLEPL</name>
<evidence type="ECO:0000313" key="1">
    <source>
        <dbReference type="EMBL" id="CAB1459909.1"/>
    </source>
</evidence>
<evidence type="ECO:0000313" key="2">
    <source>
        <dbReference type="Proteomes" id="UP001153269"/>
    </source>
</evidence>
<dbReference type="Proteomes" id="UP001153269">
    <property type="component" value="Unassembled WGS sequence"/>
</dbReference>
<dbReference type="AlphaFoldDB" id="A0A9N7W1G7"/>
<protein>
    <submittedName>
        <fullName evidence="1">Uncharacterized protein</fullName>
    </submittedName>
</protein>
<dbReference type="EMBL" id="CADEAL010004451">
    <property type="protein sequence ID" value="CAB1459909.1"/>
    <property type="molecule type" value="Genomic_DNA"/>
</dbReference>
<accession>A0A9N7W1G7</accession>
<reference evidence="1" key="1">
    <citation type="submission" date="2020-03" db="EMBL/GenBank/DDBJ databases">
        <authorList>
            <person name="Weist P."/>
        </authorList>
    </citation>
    <scope>NUCLEOTIDE SEQUENCE</scope>
</reference>
<comment type="caution">
    <text evidence="1">The sequence shown here is derived from an EMBL/GenBank/DDBJ whole genome shotgun (WGS) entry which is preliminary data.</text>
</comment>